<reference evidence="2 3" key="1">
    <citation type="journal article" date="2007" name="Science">
        <title>Genomic minimalism in the early diverging intestinal parasite Giardia lamblia.</title>
        <authorList>
            <person name="Morrison H.G."/>
            <person name="McArthur A.G."/>
            <person name="Gillin F.D."/>
            <person name="Aley S.B."/>
            <person name="Adam R.D."/>
            <person name="Olsen G.J."/>
            <person name="Best A.A."/>
            <person name="Cande W.Z."/>
            <person name="Chen F."/>
            <person name="Cipriano M.J."/>
            <person name="Davids B.J."/>
            <person name="Dawson S.C."/>
            <person name="Elmendorf H.G."/>
            <person name="Hehl A.B."/>
            <person name="Holder M.E."/>
            <person name="Huse S.M."/>
            <person name="Kim U.U."/>
            <person name="Lasek-Nesselquist E."/>
            <person name="Manning G."/>
            <person name="Nigam A."/>
            <person name="Nixon J.E."/>
            <person name="Palm D."/>
            <person name="Passamaneck N.E."/>
            <person name="Prabhu A."/>
            <person name="Reich C.I."/>
            <person name="Reiner D.S."/>
            <person name="Samuelson J."/>
            <person name="Svard S.G."/>
            <person name="Sogin M.L."/>
        </authorList>
    </citation>
    <scope>NUCLEOTIDE SEQUENCE [LARGE SCALE GENOMIC DNA]</scope>
    <source>
        <strain evidence="2 3">WB C6</strain>
    </source>
</reference>
<proteinExistence type="predicted"/>
<evidence type="ECO:0000256" key="1">
    <source>
        <dbReference type="SAM" id="MobiDB-lite"/>
    </source>
</evidence>
<protein>
    <submittedName>
        <fullName evidence="2">Uncharacterized protein</fullName>
    </submittedName>
</protein>
<evidence type="ECO:0000313" key="3">
    <source>
        <dbReference type="Proteomes" id="UP000001548"/>
    </source>
</evidence>
<dbReference type="HOGENOM" id="CLU_961196_0_0_1"/>
<organism evidence="2 3">
    <name type="scientific">Giardia intestinalis (strain ATCC 50803 / WB clone C6)</name>
    <name type="common">Giardia lamblia</name>
    <dbReference type="NCBI Taxonomy" id="184922"/>
    <lineage>
        <taxon>Eukaryota</taxon>
        <taxon>Metamonada</taxon>
        <taxon>Diplomonadida</taxon>
        <taxon>Hexamitidae</taxon>
        <taxon>Giardiinae</taxon>
        <taxon>Giardia</taxon>
    </lineage>
</organism>
<comment type="caution">
    <text evidence="2">The sequence shown here is derived from an EMBL/GenBank/DDBJ whole genome shotgun (WGS) entry which is preliminary data.</text>
</comment>
<feature type="region of interest" description="Disordered" evidence="1">
    <location>
        <begin position="151"/>
        <end position="197"/>
    </location>
</feature>
<name>A8BUR5_GIAIC</name>
<evidence type="ECO:0000313" key="2">
    <source>
        <dbReference type="EMBL" id="KAE8303326.1"/>
    </source>
</evidence>
<feature type="compositionally biased region" description="Basic residues" evidence="1">
    <location>
        <begin position="152"/>
        <end position="165"/>
    </location>
</feature>
<dbReference type="KEGG" id="gla:GL50803_0010241"/>
<dbReference type="OMA" id="ETHSRHI"/>
<gene>
    <name evidence="2" type="ORF">GL50803_0010241</name>
</gene>
<dbReference type="GeneID" id="5697609"/>
<dbReference type="Proteomes" id="UP000001548">
    <property type="component" value="Unassembled WGS sequence"/>
</dbReference>
<feature type="region of interest" description="Disordered" evidence="1">
    <location>
        <begin position="210"/>
        <end position="236"/>
    </location>
</feature>
<dbReference type="VEuPathDB" id="GiardiaDB:GL50803_10241"/>
<sequence length="292" mass="33392">MVSPCLTIEVQSGVLHRLAKEVIDIKQLEETVDDLVASPCRLYAYVVKTPIDWQRIAKEVGADRKRIYHWYRETHSRHILTIKMTDDDREEIRNMLINWIKHRRVLDEQLYKEIHKRFGTRYSRQELRMTYNNMLNSRCIRSVLTECNVQRPVRRRKMSGSKHKEHTPDSPRATSPLAAGHVSNSTPDLQPTSISKEDLYPLSSHKLPLEASTLSSEPNTVPDDARTDTTSSHSDTPIHALVQNPIQYPPVFVLLNPQATTIPFNTNAQMAYISLILVEPPANICPPSPAES</sequence>
<feature type="compositionally biased region" description="Polar residues" evidence="1">
    <location>
        <begin position="182"/>
        <end position="194"/>
    </location>
</feature>
<dbReference type="AlphaFoldDB" id="A8BUR5"/>
<keyword evidence="3" id="KW-1185">Reference proteome</keyword>
<dbReference type="EMBL" id="AACB03000003">
    <property type="protein sequence ID" value="KAE8303326.1"/>
    <property type="molecule type" value="Genomic_DNA"/>
</dbReference>
<dbReference type="RefSeq" id="XP_001704738.1">
    <property type="nucleotide sequence ID" value="XM_001704686.1"/>
</dbReference>
<accession>A8BUR5</accession>